<accession>A0A5K3EX70</accession>
<reference evidence="7" key="1">
    <citation type="submission" date="2019-11" db="UniProtKB">
        <authorList>
            <consortium name="WormBaseParasite"/>
        </authorList>
    </citation>
    <scope>IDENTIFICATION</scope>
</reference>
<proteinExistence type="predicted"/>
<name>A0A5K3EX70_MESCO</name>
<dbReference type="CDD" id="cd16468">
    <property type="entry name" value="RING-H2_RNF11"/>
    <property type="match status" value="1"/>
</dbReference>
<dbReference type="WBParaSite" id="MCU_003725-RB">
    <property type="protein sequence ID" value="MCU_003725-RB"/>
    <property type="gene ID" value="MCU_003725"/>
</dbReference>
<evidence type="ECO:0000256" key="5">
    <source>
        <dbReference type="SAM" id="MobiDB-lite"/>
    </source>
</evidence>
<dbReference type="AlphaFoldDB" id="A0A5K3EX70"/>
<dbReference type="PANTHER" id="PTHR45676">
    <property type="entry name" value="RING-H2 FINGER PROTEIN ATL51-RELATED"/>
    <property type="match status" value="1"/>
</dbReference>
<evidence type="ECO:0000256" key="1">
    <source>
        <dbReference type="ARBA" id="ARBA00022723"/>
    </source>
</evidence>
<keyword evidence="3" id="KW-0862">Zinc</keyword>
<feature type="region of interest" description="Disordered" evidence="5">
    <location>
        <begin position="168"/>
        <end position="231"/>
    </location>
</feature>
<dbReference type="GO" id="GO:0008270">
    <property type="term" value="F:zinc ion binding"/>
    <property type="evidence" value="ECO:0007669"/>
    <property type="project" value="UniProtKB-KW"/>
</dbReference>
<evidence type="ECO:0000259" key="6">
    <source>
        <dbReference type="PROSITE" id="PS50089"/>
    </source>
</evidence>
<dbReference type="PROSITE" id="PS50089">
    <property type="entry name" value="ZF_RING_2"/>
    <property type="match status" value="1"/>
</dbReference>
<dbReference type="SMART" id="SM00184">
    <property type="entry name" value="RING"/>
    <property type="match status" value="1"/>
</dbReference>
<feature type="compositionally biased region" description="Basic and acidic residues" evidence="5">
    <location>
        <begin position="168"/>
        <end position="181"/>
    </location>
</feature>
<dbReference type="SUPFAM" id="SSF57850">
    <property type="entry name" value="RING/U-box"/>
    <property type="match status" value="1"/>
</dbReference>
<organism evidence="7">
    <name type="scientific">Mesocestoides corti</name>
    <name type="common">Flatworm</name>
    <dbReference type="NCBI Taxonomy" id="53468"/>
    <lineage>
        <taxon>Eukaryota</taxon>
        <taxon>Metazoa</taxon>
        <taxon>Spiralia</taxon>
        <taxon>Lophotrochozoa</taxon>
        <taxon>Platyhelminthes</taxon>
        <taxon>Cestoda</taxon>
        <taxon>Eucestoda</taxon>
        <taxon>Cyclophyllidea</taxon>
        <taxon>Mesocestoididae</taxon>
        <taxon>Mesocestoides</taxon>
    </lineage>
</organism>
<sequence length="339" mass="38200">MEETENEQLTLGNPLDFTYWQIRYIPNPQFPFHGVNEDTTEHFSSWYNRGTTVQNPRMTPISRLILADLPVSTVCASDSDSSIKLVPDNTSISSFIPSTQPMASPSRGRPECVICLAEFEPGDRVRHLPCRHFFHVQCIDTWLRTADNCPTCRGKVVPLYEQLGRQHSADARLQESSRANREAPANVARSTRPRQAHASTSTTDRQTSERLSRRANGVGPQENRASRLRRLRFIERQSTEVRTSEAARSGECLTTYTSAHRFCGHSACPNRPRGTNSQETFLFPLGEDLCQGVISLSITPSELHSEASHAQPHSEAQTSEEPRRRAVEAALRRFRENAQ</sequence>
<dbReference type="Pfam" id="PF13639">
    <property type="entry name" value="zf-RING_2"/>
    <property type="match status" value="1"/>
</dbReference>
<protein>
    <submittedName>
        <fullName evidence="7">RING-type domain-containing protein</fullName>
    </submittedName>
</protein>
<dbReference type="Gene3D" id="3.30.40.10">
    <property type="entry name" value="Zinc/RING finger domain, C3HC4 (zinc finger)"/>
    <property type="match status" value="1"/>
</dbReference>
<keyword evidence="1" id="KW-0479">Metal-binding</keyword>
<evidence type="ECO:0000313" key="7">
    <source>
        <dbReference type="WBParaSite" id="MCU_003725-RB"/>
    </source>
</evidence>
<dbReference type="InterPro" id="IPR001841">
    <property type="entry name" value="Znf_RING"/>
</dbReference>
<keyword evidence="2 4" id="KW-0863">Zinc-finger</keyword>
<evidence type="ECO:0000256" key="2">
    <source>
        <dbReference type="ARBA" id="ARBA00022771"/>
    </source>
</evidence>
<dbReference type="InterPro" id="IPR013083">
    <property type="entry name" value="Znf_RING/FYVE/PHD"/>
</dbReference>
<feature type="region of interest" description="Disordered" evidence="5">
    <location>
        <begin position="302"/>
        <end position="325"/>
    </location>
</feature>
<evidence type="ECO:0000256" key="3">
    <source>
        <dbReference type="ARBA" id="ARBA00022833"/>
    </source>
</evidence>
<dbReference type="InterPro" id="IPR042981">
    <property type="entry name" value="RNF11_RING-H2"/>
</dbReference>
<dbReference type="PANTHER" id="PTHR45676:SF41">
    <property type="entry name" value="RING-H2 FINGER PROTEIN ATL66"/>
    <property type="match status" value="1"/>
</dbReference>
<evidence type="ECO:0000256" key="4">
    <source>
        <dbReference type="PROSITE-ProRule" id="PRU00175"/>
    </source>
</evidence>
<feature type="domain" description="RING-type" evidence="6">
    <location>
        <begin position="112"/>
        <end position="153"/>
    </location>
</feature>